<dbReference type="RefSeq" id="WP_272090324.1">
    <property type="nucleotide sequence ID" value="NZ_JAQNDL010000003.1"/>
</dbReference>
<feature type="transmembrane region" description="Helical" evidence="1">
    <location>
        <begin position="53"/>
        <end position="79"/>
    </location>
</feature>
<keyword evidence="1" id="KW-0812">Transmembrane</keyword>
<organism evidence="2 3">
    <name type="scientific">Nannocystis bainbridge</name>
    <dbReference type="NCBI Taxonomy" id="2995303"/>
    <lineage>
        <taxon>Bacteria</taxon>
        <taxon>Pseudomonadati</taxon>
        <taxon>Myxococcota</taxon>
        <taxon>Polyangia</taxon>
        <taxon>Nannocystales</taxon>
        <taxon>Nannocystaceae</taxon>
        <taxon>Nannocystis</taxon>
    </lineage>
</organism>
<proteinExistence type="predicted"/>
<feature type="transmembrane region" description="Helical" evidence="1">
    <location>
        <begin position="25"/>
        <end position="47"/>
    </location>
</feature>
<accession>A0ABT5EAB1</accession>
<sequence>MTTNAASPGAARPALARETVWETNAVRFVLAVAVCSLVPAAAFAPLVRWQDPSLPLVACFAAPAVVFAFAALIVLFAILGRPEMASFRRTLYRFELFEHGVELRDGHGAILGETANGSLRVVRCNVWFGQKMVAGARLEHRGGALLLLPNPSLAPWPGLPAVPFLAPYFSVADAVYTRVLTLAE</sequence>
<gene>
    <name evidence="2" type="ORF">POL25_33215</name>
</gene>
<comment type="caution">
    <text evidence="2">The sequence shown here is derived from an EMBL/GenBank/DDBJ whole genome shotgun (WGS) entry which is preliminary data.</text>
</comment>
<keyword evidence="1" id="KW-0472">Membrane</keyword>
<keyword evidence="3" id="KW-1185">Reference proteome</keyword>
<dbReference type="EMBL" id="JAQNDL010000003">
    <property type="protein sequence ID" value="MDC0721817.1"/>
    <property type="molecule type" value="Genomic_DNA"/>
</dbReference>
<keyword evidence="1" id="KW-1133">Transmembrane helix</keyword>
<evidence type="ECO:0000313" key="3">
    <source>
        <dbReference type="Proteomes" id="UP001221686"/>
    </source>
</evidence>
<evidence type="ECO:0000313" key="2">
    <source>
        <dbReference type="EMBL" id="MDC0721817.1"/>
    </source>
</evidence>
<evidence type="ECO:0000256" key="1">
    <source>
        <dbReference type="SAM" id="Phobius"/>
    </source>
</evidence>
<name>A0ABT5EAB1_9BACT</name>
<protein>
    <recommendedName>
        <fullName evidence="4">PH domain-containing protein</fullName>
    </recommendedName>
</protein>
<dbReference type="Proteomes" id="UP001221686">
    <property type="component" value="Unassembled WGS sequence"/>
</dbReference>
<reference evidence="2 3" key="1">
    <citation type="submission" date="2022-11" db="EMBL/GenBank/DDBJ databases">
        <title>Minimal conservation of predation-associated metabolite biosynthetic gene clusters underscores biosynthetic potential of Myxococcota including descriptions for ten novel species: Archangium lansinium sp. nov., Myxococcus landrumus sp. nov., Nannocystis bai.</title>
        <authorList>
            <person name="Ahearne A."/>
            <person name="Stevens C."/>
            <person name="Dowd S."/>
        </authorList>
    </citation>
    <scope>NUCLEOTIDE SEQUENCE [LARGE SCALE GENOMIC DNA]</scope>
    <source>
        <strain evidence="2 3">BB15-2</strain>
    </source>
</reference>
<evidence type="ECO:0008006" key="4">
    <source>
        <dbReference type="Google" id="ProtNLM"/>
    </source>
</evidence>